<evidence type="ECO:0000313" key="1">
    <source>
        <dbReference type="EMBL" id="JAD73243.1"/>
    </source>
</evidence>
<dbReference type="EMBL" id="GBRH01224652">
    <property type="protein sequence ID" value="JAD73243.1"/>
    <property type="molecule type" value="Transcribed_RNA"/>
</dbReference>
<name>A0A0A9CFK6_ARUDO</name>
<reference evidence="1" key="2">
    <citation type="journal article" date="2015" name="Data Brief">
        <title>Shoot transcriptome of the giant reed, Arundo donax.</title>
        <authorList>
            <person name="Barrero R.A."/>
            <person name="Guerrero F.D."/>
            <person name="Moolhuijzen P."/>
            <person name="Goolsby J.A."/>
            <person name="Tidwell J."/>
            <person name="Bellgard S.E."/>
            <person name="Bellgard M.I."/>
        </authorList>
    </citation>
    <scope>NUCLEOTIDE SEQUENCE</scope>
    <source>
        <tissue evidence="1">Shoot tissue taken approximately 20 cm above the soil surface</tissue>
    </source>
</reference>
<sequence length="28" mass="3275">MLKINICSLEQVTATNSRHERQVVNDQF</sequence>
<dbReference type="AlphaFoldDB" id="A0A0A9CFK6"/>
<reference evidence="1" key="1">
    <citation type="submission" date="2014-09" db="EMBL/GenBank/DDBJ databases">
        <authorList>
            <person name="Magalhaes I.L.F."/>
            <person name="Oliveira U."/>
            <person name="Santos F.R."/>
            <person name="Vidigal T.H.D.A."/>
            <person name="Brescovit A.D."/>
            <person name="Santos A.J."/>
        </authorList>
    </citation>
    <scope>NUCLEOTIDE SEQUENCE</scope>
    <source>
        <tissue evidence="1">Shoot tissue taken approximately 20 cm above the soil surface</tissue>
    </source>
</reference>
<protein>
    <submittedName>
        <fullName evidence="1">Uncharacterized protein</fullName>
    </submittedName>
</protein>
<organism evidence="1">
    <name type="scientific">Arundo donax</name>
    <name type="common">Giant reed</name>
    <name type="synonym">Donax arundinaceus</name>
    <dbReference type="NCBI Taxonomy" id="35708"/>
    <lineage>
        <taxon>Eukaryota</taxon>
        <taxon>Viridiplantae</taxon>
        <taxon>Streptophyta</taxon>
        <taxon>Embryophyta</taxon>
        <taxon>Tracheophyta</taxon>
        <taxon>Spermatophyta</taxon>
        <taxon>Magnoliopsida</taxon>
        <taxon>Liliopsida</taxon>
        <taxon>Poales</taxon>
        <taxon>Poaceae</taxon>
        <taxon>PACMAD clade</taxon>
        <taxon>Arundinoideae</taxon>
        <taxon>Arundineae</taxon>
        <taxon>Arundo</taxon>
    </lineage>
</organism>
<accession>A0A0A9CFK6</accession>
<proteinExistence type="predicted"/>